<comment type="similarity">
    <text evidence="6">Belongs to the lyase 1 family. Argininosuccinate lyase subfamily.</text>
</comment>
<name>A0ABV2BNM5_9GAMM</name>
<dbReference type="InterPro" id="IPR000362">
    <property type="entry name" value="Fumarate_lyase_fam"/>
</dbReference>
<dbReference type="PANTHER" id="PTHR43814">
    <property type="entry name" value="ARGININOSUCCINATE LYASE"/>
    <property type="match status" value="1"/>
</dbReference>
<dbReference type="GO" id="GO:0004056">
    <property type="term" value="F:argininosuccinate lyase activity"/>
    <property type="evidence" value="ECO:0007669"/>
    <property type="project" value="UniProtKB-EC"/>
</dbReference>
<keyword evidence="9" id="KW-1185">Reference proteome</keyword>
<dbReference type="PANTHER" id="PTHR43814:SF1">
    <property type="entry name" value="ARGININOSUCCINATE LYASE"/>
    <property type="match status" value="1"/>
</dbReference>
<dbReference type="CDD" id="cd01359">
    <property type="entry name" value="Argininosuccinate_lyase"/>
    <property type="match status" value="1"/>
</dbReference>
<dbReference type="InterPro" id="IPR008948">
    <property type="entry name" value="L-Aspartase-like"/>
</dbReference>
<evidence type="ECO:0000313" key="9">
    <source>
        <dbReference type="Proteomes" id="UP001548189"/>
    </source>
</evidence>
<proteinExistence type="inferred from homology"/>
<dbReference type="HAMAP" id="MF_00006">
    <property type="entry name" value="Arg_succ_lyase"/>
    <property type="match status" value="1"/>
</dbReference>
<comment type="caution">
    <text evidence="8">The sequence shown here is derived from an EMBL/GenBank/DDBJ whole genome shotgun (WGS) entry which is preliminary data.</text>
</comment>
<evidence type="ECO:0000256" key="4">
    <source>
        <dbReference type="ARBA" id="ARBA00012338"/>
    </source>
</evidence>
<dbReference type="EMBL" id="JBEVCJ010000001">
    <property type="protein sequence ID" value="MET1253559.1"/>
    <property type="molecule type" value="Genomic_DNA"/>
</dbReference>
<accession>A0ABV2BNM5</accession>
<keyword evidence="5 6" id="KW-0055">Arginine biosynthesis</keyword>
<dbReference type="Pfam" id="PF00206">
    <property type="entry name" value="Lyase_1"/>
    <property type="match status" value="1"/>
</dbReference>
<keyword evidence="6 8" id="KW-0456">Lyase</keyword>
<dbReference type="RefSeq" id="WP_353873100.1">
    <property type="nucleotide sequence ID" value="NZ_JBEVCJ010000001.1"/>
</dbReference>
<dbReference type="PROSITE" id="PS00163">
    <property type="entry name" value="FUMARATE_LYASES"/>
    <property type="match status" value="1"/>
</dbReference>
<comment type="catalytic activity">
    <reaction evidence="1 6">
        <text>2-(N(omega)-L-arginino)succinate = fumarate + L-arginine</text>
        <dbReference type="Rhea" id="RHEA:24020"/>
        <dbReference type="ChEBI" id="CHEBI:29806"/>
        <dbReference type="ChEBI" id="CHEBI:32682"/>
        <dbReference type="ChEBI" id="CHEBI:57472"/>
        <dbReference type="EC" id="4.3.2.1"/>
    </reaction>
</comment>
<evidence type="ECO:0000256" key="6">
    <source>
        <dbReference type="HAMAP-Rule" id="MF_00006"/>
    </source>
</evidence>
<protein>
    <recommendedName>
        <fullName evidence="4 6">Argininosuccinate lyase</fullName>
        <shortName evidence="6">ASAL</shortName>
        <ecNumber evidence="4 6">4.3.2.1</ecNumber>
    </recommendedName>
    <alternativeName>
        <fullName evidence="6">Arginosuccinase</fullName>
    </alternativeName>
</protein>
<dbReference type="InterPro" id="IPR024083">
    <property type="entry name" value="Fumarase/histidase_N"/>
</dbReference>
<dbReference type="NCBIfam" id="TIGR00838">
    <property type="entry name" value="argH"/>
    <property type="match status" value="1"/>
</dbReference>
<dbReference type="InterPro" id="IPR020557">
    <property type="entry name" value="Fumarate_lyase_CS"/>
</dbReference>
<comment type="similarity">
    <text evidence="3">In the N-terminal section; belongs to the lyase 1 family. Argininosuccinate lyase subfamily.</text>
</comment>
<evidence type="ECO:0000256" key="3">
    <source>
        <dbReference type="ARBA" id="ARBA00005552"/>
    </source>
</evidence>
<comment type="pathway">
    <text evidence="2 6">Amino-acid biosynthesis; L-arginine biosynthesis; L-arginine from L-ornithine and carbamoyl phosphate: step 3/3.</text>
</comment>
<gene>
    <name evidence="6 8" type="primary">argH</name>
    <name evidence="8" type="ORF">ABVT43_00315</name>
</gene>
<dbReference type="EC" id="4.3.2.1" evidence="4 6"/>
<dbReference type="Gene3D" id="1.10.40.30">
    <property type="entry name" value="Fumarase/aspartase (C-terminal domain)"/>
    <property type="match status" value="1"/>
</dbReference>
<evidence type="ECO:0000256" key="5">
    <source>
        <dbReference type="ARBA" id="ARBA00022571"/>
    </source>
</evidence>
<keyword evidence="6" id="KW-0963">Cytoplasm</keyword>
<sequence>MPAPIWQKKSQATIDETMMEFMAGEDIILDAELVAYDIQASKAHVKNLQSIDILSSEESQQLIEHLELLDGKIQSGEFKLTAQFEDCHSAIEYYLVNQLGELGKKIHTGRSRNDQVLVATRLFLKDAVHQAIELVTQSAQVCLQQAEKTQQIPMPGYTHMQRAVPSSCGMWFAGFAEAMLDNLITLQSTQQLIDANPLGTAAGYGVNLPLNRQLTTEELGFARIQINPIYTQNSRGKYELAVLSALSQCLLDIRRYSWDISLFTTQEFDFVSLPEEMTTGSSIMPNKRNPDLIELMRASYAVVQSAIIELQSILSLPSGYQRDLQFTKGPLLRAVKKSLQTLLLFPKVIAGTQFKTETLKAAIDTPMYATDFAVELAAQGMPFRDAYQQVVERYDELKARTPEQSIQQRVSPGGCHDLMLSELNQRLKQLTGF</sequence>
<dbReference type="PRINTS" id="PR00145">
    <property type="entry name" value="ARGSUCLYASE"/>
</dbReference>
<dbReference type="PRINTS" id="PR00149">
    <property type="entry name" value="FUMRATELYASE"/>
</dbReference>
<dbReference type="SUPFAM" id="SSF48557">
    <property type="entry name" value="L-aspartase-like"/>
    <property type="match status" value="1"/>
</dbReference>
<comment type="subcellular location">
    <subcellularLocation>
        <location evidence="6">Cytoplasm</location>
    </subcellularLocation>
</comment>
<evidence type="ECO:0000256" key="1">
    <source>
        <dbReference type="ARBA" id="ARBA00000985"/>
    </source>
</evidence>
<evidence type="ECO:0000259" key="7">
    <source>
        <dbReference type="Pfam" id="PF00206"/>
    </source>
</evidence>
<reference evidence="8 9" key="1">
    <citation type="submission" date="2024-06" db="EMBL/GenBank/DDBJ databases">
        <authorList>
            <person name="Li F."/>
        </authorList>
    </citation>
    <scope>NUCLEOTIDE SEQUENCE [LARGE SCALE GENOMIC DNA]</scope>
    <source>
        <strain evidence="8 9">GXAS 311</strain>
    </source>
</reference>
<dbReference type="InterPro" id="IPR009049">
    <property type="entry name" value="Argininosuccinate_lyase"/>
</dbReference>
<organism evidence="8 9">
    <name type="scientific">Aliikangiella maris</name>
    <dbReference type="NCBI Taxonomy" id="3162458"/>
    <lineage>
        <taxon>Bacteria</taxon>
        <taxon>Pseudomonadati</taxon>
        <taxon>Pseudomonadota</taxon>
        <taxon>Gammaproteobacteria</taxon>
        <taxon>Oceanospirillales</taxon>
        <taxon>Pleioneaceae</taxon>
        <taxon>Aliikangiella</taxon>
    </lineage>
</organism>
<dbReference type="Proteomes" id="UP001548189">
    <property type="component" value="Unassembled WGS sequence"/>
</dbReference>
<feature type="domain" description="Fumarate lyase N-terminal" evidence="7">
    <location>
        <begin position="15"/>
        <end position="303"/>
    </location>
</feature>
<evidence type="ECO:0000256" key="2">
    <source>
        <dbReference type="ARBA" id="ARBA00004941"/>
    </source>
</evidence>
<dbReference type="Gene3D" id="1.10.275.10">
    <property type="entry name" value="Fumarase/aspartase (N-terminal domain)"/>
    <property type="match status" value="1"/>
</dbReference>
<evidence type="ECO:0000313" key="8">
    <source>
        <dbReference type="EMBL" id="MET1253559.1"/>
    </source>
</evidence>
<keyword evidence="6" id="KW-0028">Amino-acid biosynthesis</keyword>
<dbReference type="InterPro" id="IPR022761">
    <property type="entry name" value="Fumarate_lyase_N"/>
</dbReference>
<dbReference type="Gene3D" id="1.20.200.10">
    <property type="entry name" value="Fumarase/aspartase (Central domain)"/>
    <property type="match status" value="1"/>
</dbReference>